<comment type="caution">
    <text evidence="2">The sequence shown here is derived from an EMBL/GenBank/DDBJ whole genome shotgun (WGS) entry which is preliminary data.</text>
</comment>
<feature type="transmembrane region" description="Helical" evidence="1">
    <location>
        <begin position="15"/>
        <end position="36"/>
    </location>
</feature>
<proteinExistence type="predicted"/>
<evidence type="ECO:0000313" key="3">
    <source>
        <dbReference type="Proteomes" id="UP000294980"/>
    </source>
</evidence>
<evidence type="ECO:0000313" key="2">
    <source>
        <dbReference type="EMBL" id="TCO74495.1"/>
    </source>
</evidence>
<keyword evidence="1" id="KW-0812">Transmembrane</keyword>
<organism evidence="2 3">
    <name type="scientific">Chromatocurvus halotolerans</name>
    <dbReference type="NCBI Taxonomy" id="1132028"/>
    <lineage>
        <taxon>Bacteria</taxon>
        <taxon>Pseudomonadati</taxon>
        <taxon>Pseudomonadota</taxon>
        <taxon>Gammaproteobacteria</taxon>
        <taxon>Cellvibrionales</taxon>
        <taxon>Halieaceae</taxon>
        <taxon>Chromatocurvus</taxon>
    </lineage>
</organism>
<keyword evidence="3" id="KW-1185">Reference proteome</keyword>
<keyword evidence="1" id="KW-0472">Membrane</keyword>
<keyword evidence="1" id="KW-1133">Transmembrane helix</keyword>
<feature type="transmembrane region" description="Helical" evidence="1">
    <location>
        <begin position="93"/>
        <end position="114"/>
    </location>
</feature>
<dbReference type="EMBL" id="SLWX01000013">
    <property type="protein sequence ID" value="TCO74495.1"/>
    <property type="molecule type" value="Genomic_DNA"/>
</dbReference>
<dbReference type="Proteomes" id="UP000294980">
    <property type="component" value="Unassembled WGS sequence"/>
</dbReference>
<sequence>MIGLANPGDLLGGHLVFAALLSLTFALVTMAYLWVADCAAARLTRMQMVVLNTLYLGWQTNIAFMAVIALHAAHGLLQQQPLLLEAGWRMAPWMPLSAAILYALMLIFSLAFWWQSEKR</sequence>
<evidence type="ECO:0000256" key="1">
    <source>
        <dbReference type="SAM" id="Phobius"/>
    </source>
</evidence>
<dbReference type="AlphaFoldDB" id="A0A4R2L5Q0"/>
<dbReference type="RefSeq" id="WP_117318976.1">
    <property type="nucleotide sequence ID" value="NZ_QQSW01000017.1"/>
</dbReference>
<name>A0A4R2L5Q0_9GAMM</name>
<accession>A0A4R2L5Q0</accession>
<gene>
    <name evidence="2" type="ORF">EV688_11349</name>
</gene>
<reference evidence="2 3" key="1">
    <citation type="submission" date="2019-03" db="EMBL/GenBank/DDBJ databases">
        <title>Genomic Encyclopedia of Type Strains, Phase IV (KMG-IV): sequencing the most valuable type-strain genomes for metagenomic binning, comparative biology and taxonomic classification.</title>
        <authorList>
            <person name="Goeker M."/>
        </authorList>
    </citation>
    <scope>NUCLEOTIDE SEQUENCE [LARGE SCALE GENOMIC DNA]</scope>
    <source>
        <strain evidence="2 3">DSM 23344</strain>
    </source>
</reference>
<protein>
    <submittedName>
        <fullName evidence="2">Uncharacterized protein</fullName>
    </submittedName>
</protein>
<feature type="transmembrane region" description="Helical" evidence="1">
    <location>
        <begin position="48"/>
        <end position="73"/>
    </location>
</feature>